<feature type="region of interest" description="Disordered" evidence="3">
    <location>
        <begin position="344"/>
        <end position="366"/>
    </location>
</feature>
<keyword evidence="1" id="KW-0479">Metal-binding</keyword>
<dbReference type="GO" id="GO:0005634">
    <property type="term" value="C:nucleus"/>
    <property type="evidence" value="ECO:0007669"/>
    <property type="project" value="TreeGrafter"/>
</dbReference>
<feature type="region of interest" description="Disordered" evidence="3">
    <location>
        <begin position="299"/>
        <end position="331"/>
    </location>
</feature>
<feature type="coiled-coil region" evidence="2">
    <location>
        <begin position="80"/>
        <end position="156"/>
    </location>
</feature>
<feature type="compositionally biased region" description="Basic and acidic residues" evidence="3">
    <location>
        <begin position="246"/>
        <end position="257"/>
    </location>
</feature>
<evidence type="ECO:0000313" key="6">
    <source>
        <dbReference type="Proteomes" id="UP000541610"/>
    </source>
</evidence>
<dbReference type="GO" id="GO:0016567">
    <property type="term" value="P:protein ubiquitination"/>
    <property type="evidence" value="ECO:0007669"/>
    <property type="project" value="TreeGrafter"/>
</dbReference>
<dbReference type="GO" id="GO:0031297">
    <property type="term" value="P:replication fork processing"/>
    <property type="evidence" value="ECO:0007669"/>
    <property type="project" value="TreeGrafter"/>
</dbReference>
<feature type="region of interest" description="Disordered" evidence="3">
    <location>
        <begin position="409"/>
        <end position="428"/>
    </location>
</feature>
<dbReference type="InterPro" id="IPR001841">
    <property type="entry name" value="Znf_RING"/>
</dbReference>
<evidence type="ECO:0000259" key="4">
    <source>
        <dbReference type="PROSITE" id="PS50089"/>
    </source>
</evidence>
<keyword evidence="1" id="KW-0862">Zinc</keyword>
<sequence>MSTCSICMDPVGAVGPHGEVPQLVATECKHVYHEQCLSQWMKRSPTCPECKAEQKSKPVRLKPEVQSLEDHLLPHDPDTVARLQADIADIERENEKLEERIEGVESVTESLTEECEAAEGELERLRASLRRAKREKQSAEERMYTVEQEMQMKLEELRSIQGAVREDMPVREPRPEVKRLRDGIVNNRNIDVLLRAVEQEWHQLLESYRRPEEDLEVLTAELNAVEEELQEARANCRSPVAKRKKAADQQHSRAERLAEDEDAGRGRRPRQQQQKEPQPSLQPNPGVLQRHATRVMGASQLSEVSQPAAAPLPKLRRTATEETGSSETCPLEDLLGNLLEVEEAQPSAPAKARADQSVAAPSAANNRRNNLVLGDLVGPGGSSCSYLPQGASGPSPSSSVTGAVVELSSDSDIGEAAPRPAKAPLKRRRVRPLAGASATISYLAFTGRQIDGDPGSEYLSLLTFLLMIVEVLKEDFAVIVPPKLKASILALQPEDLSACPAEVLRVTFDALLVGALDLTEEQLNVPSEFLGQRAAHESTTPSMLMSRQVKWTYVYLLRAAEHIRSVCPPVAISSVVSPYEDTKRTRMLVSALINYIRYKYIVLTQPKISSIEQMRADEEDMLIETQEKVERSRRALLDVEATRERLKPALTKVKHDRKVLDEELRTLGQTKEALTTSIEEHERVKAELTAESSERRQVIEAKKEELKHVTSLVVENPEKVVEKHKKSEEREAALRRTLDEKLAKLSAARERTSDWRETNGRFGGLMKKARGIRADRAKMEECCVIVHKQTLRTLEDRRTNDADISAVMRDAGKLKEEAAHRIAKLNAQRQAFSAKEAEPNPQHEARMNE</sequence>
<comment type="caution">
    <text evidence="5">The sequence shown here is derived from an EMBL/GenBank/DDBJ whole genome shotgun (WGS) entry which is preliminary data.</text>
</comment>
<gene>
    <name evidence="5" type="ORF">FOZ60_006395</name>
</gene>
<evidence type="ECO:0000256" key="3">
    <source>
        <dbReference type="SAM" id="MobiDB-lite"/>
    </source>
</evidence>
<dbReference type="Pfam" id="PF13639">
    <property type="entry name" value="zf-RING_2"/>
    <property type="match status" value="1"/>
</dbReference>
<feature type="compositionally biased region" description="Basic and acidic residues" evidence="3">
    <location>
        <begin position="835"/>
        <end position="849"/>
    </location>
</feature>
<dbReference type="SMART" id="SM00184">
    <property type="entry name" value="RING"/>
    <property type="match status" value="1"/>
</dbReference>
<dbReference type="InterPro" id="IPR013083">
    <property type="entry name" value="Znf_RING/FYVE/PHD"/>
</dbReference>
<organism evidence="5 6">
    <name type="scientific">Perkinsus olseni</name>
    <name type="common">Perkinsus atlanticus</name>
    <dbReference type="NCBI Taxonomy" id="32597"/>
    <lineage>
        <taxon>Eukaryota</taxon>
        <taxon>Sar</taxon>
        <taxon>Alveolata</taxon>
        <taxon>Perkinsozoa</taxon>
        <taxon>Perkinsea</taxon>
        <taxon>Perkinsida</taxon>
        <taxon>Perkinsidae</taxon>
        <taxon>Perkinsus</taxon>
    </lineage>
</organism>
<dbReference type="InterPro" id="IPR052639">
    <property type="entry name" value="TRAIP_ubiq-protein_ligase"/>
</dbReference>
<dbReference type="GO" id="GO:0008270">
    <property type="term" value="F:zinc ion binding"/>
    <property type="evidence" value="ECO:0007669"/>
    <property type="project" value="UniProtKB-KW"/>
</dbReference>
<feature type="region of interest" description="Disordered" evidence="3">
    <location>
        <begin position="236"/>
        <end position="286"/>
    </location>
</feature>
<dbReference type="GO" id="GO:0090734">
    <property type="term" value="C:site of DNA damage"/>
    <property type="evidence" value="ECO:0007669"/>
    <property type="project" value="TreeGrafter"/>
</dbReference>
<dbReference type="EMBL" id="JABANP010000258">
    <property type="protein sequence ID" value="KAF4685567.1"/>
    <property type="molecule type" value="Genomic_DNA"/>
</dbReference>
<keyword evidence="1" id="KW-0863">Zinc-finger</keyword>
<proteinExistence type="predicted"/>
<keyword evidence="2" id="KW-0175">Coiled coil</keyword>
<dbReference type="Gene3D" id="3.30.40.10">
    <property type="entry name" value="Zinc/RING finger domain, C3HC4 (zinc finger)"/>
    <property type="match status" value="1"/>
</dbReference>
<reference evidence="5 6" key="1">
    <citation type="submission" date="2020-04" db="EMBL/GenBank/DDBJ databases">
        <title>Perkinsus olseni comparative genomics.</title>
        <authorList>
            <person name="Bogema D.R."/>
        </authorList>
    </citation>
    <scope>NUCLEOTIDE SEQUENCE [LARGE SCALE GENOMIC DNA]</scope>
    <source>
        <strain evidence="5">00978-12</strain>
    </source>
</reference>
<evidence type="ECO:0000256" key="1">
    <source>
        <dbReference type="PROSITE-ProRule" id="PRU00175"/>
    </source>
</evidence>
<dbReference type="AlphaFoldDB" id="A0A7J6NPZ9"/>
<feature type="coiled-coil region" evidence="2">
    <location>
        <begin position="208"/>
        <end position="235"/>
    </location>
</feature>
<accession>A0A7J6NPZ9</accession>
<name>A0A7J6NPZ9_PEROL</name>
<feature type="compositionally biased region" description="Low complexity" evidence="3">
    <location>
        <begin position="271"/>
        <end position="283"/>
    </location>
</feature>
<evidence type="ECO:0000256" key="2">
    <source>
        <dbReference type="SAM" id="Coils"/>
    </source>
</evidence>
<dbReference type="PROSITE" id="PS50089">
    <property type="entry name" value="ZF_RING_2"/>
    <property type="match status" value="1"/>
</dbReference>
<dbReference type="OrthoDB" id="432889at2759"/>
<feature type="region of interest" description="Disordered" evidence="3">
    <location>
        <begin position="829"/>
        <end position="849"/>
    </location>
</feature>
<evidence type="ECO:0000313" key="5">
    <source>
        <dbReference type="EMBL" id="KAF4685567.1"/>
    </source>
</evidence>
<dbReference type="PANTHER" id="PTHR46569">
    <property type="entry name" value="E3 UBIQUITIN-PROTEIN LIGASE TRAIP"/>
    <property type="match status" value="1"/>
</dbReference>
<dbReference type="Proteomes" id="UP000541610">
    <property type="component" value="Unassembled WGS sequence"/>
</dbReference>
<protein>
    <recommendedName>
        <fullName evidence="4">RING-type domain-containing protein</fullName>
    </recommendedName>
</protein>
<dbReference type="PANTHER" id="PTHR46569:SF1">
    <property type="entry name" value="E3 UBIQUITIN-PROTEIN LIGASE RFWD3-RELATED"/>
    <property type="match status" value="1"/>
</dbReference>
<feature type="domain" description="RING-type" evidence="4">
    <location>
        <begin position="4"/>
        <end position="51"/>
    </location>
</feature>
<dbReference type="GO" id="GO:0061630">
    <property type="term" value="F:ubiquitin protein ligase activity"/>
    <property type="evidence" value="ECO:0007669"/>
    <property type="project" value="TreeGrafter"/>
</dbReference>
<dbReference type="SUPFAM" id="SSF57850">
    <property type="entry name" value="RING/U-box"/>
    <property type="match status" value="1"/>
</dbReference>